<dbReference type="Proteomes" id="UP000292027">
    <property type="component" value="Unassembled WGS sequence"/>
</dbReference>
<protein>
    <submittedName>
        <fullName evidence="7">Subtilase family protein</fullName>
    </submittedName>
</protein>
<dbReference type="Gene3D" id="3.40.50.200">
    <property type="entry name" value="Peptidase S8/S53 domain"/>
    <property type="match status" value="1"/>
</dbReference>
<dbReference type="PROSITE" id="PS00137">
    <property type="entry name" value="SUBTILASE_HIS"/>
    <property type="match status" value="1"/>
</dbReference>
<name>A0A4Q7VZ04_9ACTN</name>
<evidence type="ECO:0000256" key="3">
    <source>
        <dbReference type="ARBA" id="ARBA00022801"/>
    </source>
</evidence>
<evidence type="ECO:0000313" key="8">
    <source>
        <dbReference type="Proteomes" id="UP000292027"/>
    </source>
</evidence>
<dbReference type="GO" id="GO:0004252">
    <property type="term" value="F:serine-type endopeptidase activity"/>
    <property type="evidence" value="ECO:0007669"/>
    <property type="project" value="UniProtKB-UniRule"/>
</dbReference>
<dbReference type="InterPro" id="IPR050131">
    <property type="entry name" value="Peptidase_S8_subtilisin-like"/>
</dbReference>
<dbReference type="SUPFAM" id="SSF52743">
    <property type="entry name" value="Subtilisin-like"/>
    <property type="match status" value="1"/>
</dbReference>
<feature type="active site" description="Charge relay system" evidence="5">
    <location>
        <position position="86"/>
    </location>
</feature>
<keyword evidence="4 5" id="KW-0720">Serine protease</keyword>
<evidence type="ECO:0000256" key="4">
    <source>
        <dbReference type="ARBA" id="ARBA00022825"/>
    </source>
</evidence>
<dbReference type="AlphaFoldDB" id="A0A4Q7VZ04"/>
<evidence type="ECO:0000256" key="5">
    <source>
        <dbReference type="PROSITE-ProRule" id="PRU01240"/>
    </source>
</evidence>
<gene>
    <name evidence="7" type="ORF">EV645_7795</name>
</gene>
<keyword evidence="8" id="KW-1185">Reference proteome</keyword>
<dbReference type="InterPro" id="IPR022398">
    <property type="entry name" value="Peptidase_S8_His-AS"/>
</dbReference>
<comment type="caution">
    <text evidence="7">The sequence shown here is derived from an EMBL/GenBank/DDBJ whole genome shotgun (WGS) entry which is preliminary data.</text>
</comment>
<feature type="active site" description="Charge relay system" evidence="5">
    <location>
        <position position="251"/>
    </location>
</feature>
<dbReference type="EMBL" id="SHKR01000018">
    <property type="protein sequence ID" value="RZU01699.1"/>
    <property type="molecule type" value="Genomic_DNA"/>
</dbReference>
<evidence type="ECO:0000256" key="2">
    <source>
        <dbReference type="ARBA" id="ARBA00022670"/>
    </source>
</evidence>
<feature type="domain" description="Peptidase S8/S53" evidence="6">
    <location>
        <begin position="44"/>
        <end position="280"/>
    </location>
</feature>
<dbReference type="PROSITE" id="PS51892">
    <property type="entry name" value="SUBTILASE"/>
    <property type="match status" value="1"/>
</dbReference>
<feature type="active site" description="Charge relay system" evidence="5">
    <location>
        <position position="51"/>
    </location>
</feature>
<dbReference type="InterPro" id="IPR036852">
    <property type="entry name" value="Peptidase_S8/S53_dom_sf"/>
</dbReference>
<organism evidence="7 8">
    <name type="scientific">Kribbella rubisoli</name>
    <dbReference type="NCBI Taxonomy" id="3075929"/>
    <lineage>
        <taxon>Bacteria</taxon>
        <taxon>Bacillati</taxon>
        <taxon>Actinomycetota</taxon>
        <taxon>Actinomycetes</taxon>
        <taxon>Propionibacteriales</taxon>
        <taxon>Kribbellaceae</taxon>
        <taxon>Kribbella</taxon>
    </lineage>
</organism>
<dbReference type="PRINTS" id="PR00723">
    <property type="entry name" value="SUBTILISIN"/>
</dbReference>
<proteinExistence type="inferred from homology"/>
<comment type="similarity">
    <text evidence="1 5">Belongs to the peptidase S8 family.</text>
</comment>
<evidence type="ECO:0000256" key="1">
    <source>
        <dbReference type="ARBA" id="ARBA00011073"/>
    </source>
</evidence>
<dbReference type="PANTHER" id="PTHR43806">
    <property type="entry name" value="PEPTIDASE S8"/>
    <property type="match status" value="1"/>
</dbReference>
<dbReference type="InterPro" id="IPR015500">
    <property type="entry name" value="Peptidase_S8_subtilisin-rel"/>
</dbReference>
<evidence type="ECO:0000259" key="6">
    <source>
        <dbReference type="Pfam" id="PF00082"/>
    </source>
</evidence>
<keyword evidence="3 5" id="KW-0378">Hydrolase</keyword>
<dbReference type="Pfam" id="PF00082">
    <property type="entry name" value="Peptidase_S8"/>
    <property type="match status" value="1"/>
</dbReference>
<dbReference type="PANTHER" id="PTHR43806:SF11">
    <property type="entry name" value="CEREVISIN-RELATED"/>
    <property type="match status" value="1"/>
</dbReference>
<reference evidence="7 8" key="1">
    <citation type="journal article" date="2015" name="Stand. Genomic Sci.">
        <title>Genomic Encyclopedia of Bacterial and Archaeal Type Strains, Phase III: the genomes of soil and plant-associated and newly described type strains.</title>
        <authorList>
            <person name="Whitman W.B."/>
            <person name="Woyke T."/>
            <person name="Klenk H.P."/>
            <person name="Zhou Y."/>
            <person name="Lilburn T.G."/>
            <person name="Beck B.J."/>
            <person name="De Vos P."/>
            <person name="Vandamme P."/>
            <person name="Eisen J.A."/>
            <person name="Garrity G."/>
            <person name="Hugenholtz P."/>
            <person name="Kyrpides N.C."/>
        </authorList>
    </citation>
    <scope>NUCLEOTIDE SEQUENCE [LARGE SCALE GENOMIC DNA]</scope>
    <source>
        <strain evidence="7 8">VKM Ac-2540</strain>
    </source>
</reference>
<keyword evidence="2 5" id="KW-0645">Protease</keyword>
<evidence type="ECO:0000313" key="7">
    <source>
        <dbReference type="EMBL" id="RZU01699.1"/>
    </source>
</evidence>
<dbReference type="GO" id="GO:0006508">
    <property type="term" value="P:proteolysis"/>
    <property type="evidence" value="ECO:0007669"/>
    <property type="project" value="UniProtKB-KW"/>
</dbReference>
<accession>A0A4Q7VZ04</accession>
<dbReference type="InterPro" id="IPR000209">
    <property type="entry name" value="Peptidase_S8/S53_dom"/>
</dbReference>
<sequence length="317" mass="32450">MRLGVDPMTADAGRPVDVPPAHRSTSLNLVGLPFLMDQTVGRAEIVVALLDGPVVTDHPAFVHSMIRTVGGSDGKCARPDEAACRHGTAVAGILCATRGVSEAPGIAPGCVVLNRPVIPESGPGGHLEAGPDELAEALVEVTRAGAKVINVSLAMSPSPMTQHSVISRALDYALLRGALVVAAAGNDGELSSTTITRHPAVVPVVSYDEDGRPIGHSNFSASTARRGVGAPGAGVRSITPAGGSVELRGTSFATALISGTAALLWSLFPRCGAADIRAALTLGRNRRALSLIPPLADAKAAHEYLTAKDARTVDRLT</sequence>